<dbReference type="STRING" id="1454001.AW08_02807"/>
<dbReference type="Proteomes" id="UP000020218">
    <property type="component" value="Unassembled WGS sequence"/>
</dbReference>
<reference evidence="2" key="1">
    <citation type="submission" date="2014-02" db="EMBL/GenBank/DDBJ databases">
        <title>Expanding our view of genomic diversity in Candidatus Accumulibacter clades.</title>
        <authorList>
            <person name="Skennerton C.T."/>
            <person name="Barr J.J."/>
            <person name="Slater F.R."/>
            <person name="Bond P.L."/>
            <person name="Tyson G.W."/>
        </authorList>
    </citation>
    <scope>NUCLEOTIDE SEQUENCE [LARGE SCALE GENOMIC DNA]</scope>
</reference>
<accession>A0A011M8P8</accession>
<keyword evidence="3" id="KW-1185">Reference proteome</keyword>
<evidence type="ECO:0000313" key="2">
    <source>
        <dbReference type="EMBL" id="EXI66068.1"/>
    </source>
</evidence>
<evidence type="ECO:0008006" key="4">
    <source>
        <dbReference type="Google" id="ProtNLM"/>
    </source>
</evidence>
<dbReference type="Pfam" id="PF11306">
    <property type="entry name" value="DUF3108"/>
    <property type="match status" value="1"/>
</dbReference>
<dbReference type="PATRIC" id="fig|1454001.3.peg.2859"/>
<evidence type="ECO:0000256" key="1">
    <source>
        <dbReference type="SAM" id="MobiDB-lite"/>
    </source>
</evidence>
<protein>
    <recommendedName>
        <fullName evidence="4">DUF3108 domain-containing protein</fullName>
    </recommendedName>
</protein>
<feature type="compositionally biased region" description="Low complexity" evidence="1">
    <location>
        <begin position="99"/>
        <end position="122"/>
    </location>
</feature>
<dbReference type="AlphaFoldDB" id="A0A011M8P8"/>
<organism evidence="2 3">
    <name type="scientific">Candidatus Accumulibacter adjunctus</name>
    <dbReference type="NCBI Taxonomy" id="1454001"/>
    <lineage>
        <taxon>Bacteria</taxon>
        <taxon>Pseudomonadati</taxon>
        <taxon>Pseudomonadota</taxon>
        <taxon>Betaproteobacteria</taxon>
        <taxon>Candidatus Accumulibacter</taxon>
    </lineage>
</organism>
<dbReference type="InterPro" id="IPR021457">
    <property type="entry name" value="DUF3108"/>
</dbReference>
<proteinExistence type="predicted"/>
<evidence type="ECO:0000313" key="3">
    <source>
        <dbReference type="Proteomes" id="UP000020218"/>
    </source>
</evidence>
<sequence>MPALLILALAASLGLHTVVLFVPEVDLSFPVEPPPLSAELKPQVATPPVRATAPATPRAVPPPPARKRRPLATSGGPPESTRLSTADASTEAPAPPPAVAAAAEGDGAAEAMAEPGAMEPDAGPATDAPALAVSSLPGRGVIRYRVDRGDQGFQIGHAVHSWQAGDGVYRITAVTETSGLIGFFRPLRVEVESVGRLTAAGLQPERFVTRQPGRERNEQADFDWQQLQVRFADRPAQTLSPGAQDLLSLNYQLGLLGGLATGQELAVVTGRKHARHRLEVLPDEEVETPAGRFTGMHLRVPGAASTEVWLARERGLLPVKIRYVDRRGNLYVQVAIAIEVGEEP</sequence>
<feature type="region of interest" description="Disordered" evidence="1">
    <location>
        <begin position="38"/>
        <end position="131"/>
    </location>
</feature>
<feature type="compositionally biased region" description="Low complexity" evidence="1">
    <location>
        <begin position="44"/>
        <end position="58"/>
    </location>
</feature>
<dbReference type="EMBL" id="JFAX01000017">
    <property type="protein sequence ID" value="EXI66068.1"/>
    <property type="molecule type" value="Genomic_DNA"/>
</dbReference>
<comment type="caution">
    <text evidence="2">The sequence shown here is derived from an EMBL/GenBank/DDBJ whole genome shotgun (WGS) entry which is preliminary data.</text>
</comment>
<gene>
    <name evidence="2" type="ORF">AW08_02807</name>
</gene>
<name>A0A011M8P8_9PROT</name>